<proteinExistence type="predicted"/>
<accession>A0A1S0THV3</accession>
<keyword evidence="1" id="KW-0812">Transmembrane</keyword>
<dbReference type="GeneID" id="9952132"/>
<protein>
    <submittedName>
        <fullName evidence="2">Uncharacterized protein</fullName>
    </submittedName>
</protein>
<dbReference type="InParanoid" id="A0A1S0THV3"/>
<reference evidence="2" key="1">
    <citation type="submission" date="2012-04" db="EMBL/GenBank/DDBJ databases">
        <title>The Genome Sequence of Loa loa.</title>
        <authorList>
            <consortium name="The Broad Institute Genome Sequencing Platform"/>
            <consortium name="Broad Institute Genome Sequencing Center for Infectious Disease"/>
            <person name="Nutman T.B."/>
            <person name="Fink D.L."/>
            <person name="Russ C."/>
            <person name="Young S."/>
            <person name="Zeng Q."/>
            <person name="Gargeya S."/>
            <person name="Alvarado L."/>
            <person name="Berlin A."/>
            <person name="Chapman S.B."/>
            <person name="Chen Z."/>
            <person name="Freedman E."/>
            <person name="Gellesch M."/>
            <person name="Goldberg J."/>
            <person name="Griggs A."/>
            <person name="Gujja S."/>
            <person name="Heilman E.R."/>
            <person name="Heiman D."/>
            <person name="Howarth C."/>
            <person name="Mehta T."/>
            <person name="Neiman D."/>
            <person name="Pearson M."/>
            <person name="Roberts A."/>
            <person name="Saif S."/>
            <person name="Shea T."/>
            <person name="Shenoy N."/>
            <person name="Sisk P."/>
            <person name="Stolte C."/>
            <person name="Sykes S."/>
            <person name="White J."/>
            <person name="Yandava C."/>
            <person name="Haas B."/>
            <person name="Henn M.R."/>
            <person name="Nusbaum C."/>
            <person name="Birren B."/>
        </authorList>
    </citation>
    <scope>NUCLEOTIDE SEQUENCE [LARGE SCALE GENOMIC DNA]</scope>
</reference>
<evidence type="ECO:0000256" key="1">
    <source>
        <dbReference type="SAM" id="Phobius"/>
    </source>
</evidence>
<evidence type="ECO:0000313" key="2">
    <source>
        <dbReference type="EMBL" id="EFO13876.1"/>
    </source>
</evidence>
<sequence>MMNRMIIRLLDIGLLLVVDDLIKLMIAMMITMIMMMVVLVMMMMTMALMIVVVMGKFNDLLNVPKFSAISGNDHCRSEISLDLLTSKVSCSCRLRPRSAVFCYIYFPLPLYK</sequence>
<dbReference type="RefSeq" id="XP_003150193.1">
    <property type="nucleotide sequence ID" value="XM_003150145.1"/>
</dbReference>
<dbReference type="CTD" id="9952132"/>
<keyword evidence="1" id="KW-0472">Membrane</keyword>
<feature type="transmembrane region" description="Helical" evidence="1">
    <location>
        <begin position="21"/>
        <end position="54"/>
    </location>
</feature>
<organism evidence="2">
    <name type="scientific">Loa loa</name>
    <name type="common">Eye worm</name>
    <name type="synonym">Filaria loa</name>
    <dbReference type="NCBI Taxonomy" id="7209"/>
    <lineage>
        <taxon>Eukaryota</taxon>
        <taxon>Metazoa</taxon>
        <taxon>Ecdysozoa</taxon>
        <taxon>Nematoda</taxon>
        <taxon>Chromadorea</taxon>
        <taxon>Rhabditida</taxon>
        <taxon>Spirurina</taxon>
        <taxon>Spiruromorpha</taxon>
        <taxon>Filarioidea</taxon>
        <taxon>Onchocercidae</taxon>
        <taxon>Loa</taxon>
    </lineage>
</organism>
<keyword evidence="1" id="KW-1133">Transmembrane helix</keyword>
<gene>
    <name evidence="2" type="ORF">LOAG_14651</name>
</gene>
<name>A0A1S0THV3_LOALO</name>
<dbReference type="AlphaFoldDB" id="A0A1S0THV3"/>
<dbReference type="KEGG" id="loa:LOAG_14651"/>
<dbReference type="EMBL" id="JH712378">
    <property type="protein sequence ID" value="EFO13876.1"/>
    <property type="molecule type" value="Genomic_DNA"/>
</dbReference>